<dbReference type="Proteomes" id="UP000604046">
    <property type="component" value="Unassembled WGS sequence"/>
</dbReference>
<feature type="non-terminal residue" evidence="2">
    <location>
        <position position="1"/>
    </location>
</feature>
<evidence type="ECO:0000256" key="1">
    <source>
        <dbReference type="SAM" id="MobiDB-lite"/>
    </source>
</evidence>
<feature type="compositionally biased region" description="Basic residues" evidence="1">
    <location>
        <begin position="101"/>
        <end position="128"/>
    </location>
</feature>
<dbReference type="AlphaFoldDB" id="A0A812JGK8"/>
<proteinExistence type="predicted"/>
<reference evidence="2" key="1">
    <citation type="submission" date="2021-02" db="EMBL/GenBank/DDBJ databases">
        <authorList>
            <person name="Dougan E. K."/>
            <person name="Rhodes N."/>
            <person name="Thang M."/>
            <person name="Chan C."/>
        </authorList>
    </citation>
    <scope>NUCLEOTIDE SEQUENCE</scope>
</reference>
<gene>
    <name evidence="2" type="ORF">SNAT2548_LOCUS6578</name>
</gene>
<organism evidence="2 3">
    <name type="scientific">Symbiodinium natans</name>
    <dbReference type="NCBI Taxonomy" id="878477"/>
    <lineage>
        <taxon>Eukaryota</taxon>
        <taxon>Sar</taxon>
        <taxon>Alveolata</taxon>
        <taxon>Dinophyceae</taxon>
        <taxon>Suessiales</taxon>
        <taxon>Symbiodiniaceae</taxon>
        <taxon>Symbiodinium</taxon>
    </lineage>
</organism>
<protein>
    <submittedName>
        <fullName evidence="2">Uncharacterized protein</fullName>
    </submittedName>
</protein>
<name>A0A812JGK8_9DINO</name>
<accession>A0A812JGK8</accession>
<keyword evidence="3" id="KW-1185">Reference proteome</keyword>
<dbReference type="EMBL" id="CAJNDS010000440">
    <property type="protein sequence ID" value="CAE7206392.1"/>
    <property type="molecule type" value="Genomic_DNA"/>
</dbReference>
<evidence type="ECO:0000313" key="3">
    <source>
        <dbReference type="Proteomes" id="UP000604046"/>
    </source>
</evidence>
<sequence>MSWRCQNPSRGIGWIPSAQTGRSSSARWMTRMPPRKPSLRHRRTGRRSRASPARRCLHRRGLLWPSPCRRQRHHSQCRQRRHPSRSKCRRHQRGAGQQPTKRQKRRPHRHRCRHHRHLRSLSRPRARARTWTSPVLRRPSRFNRK</sequence>
<feature type="compositionally biased region" description="Basic residues" evidence="1">
    <location>
        <begin position="69"/>
        <end position="93"/>
    </location>
</feature>
<feature type="compositionally biased region" description="Basic residues" evidence="1">
    <location>
        <begin position="33"/>
        <end position="49"/>
    </location>
</feature>
<comment type="caution">
    <text evidence="2">The sequence shown here is derived from an EMBL/GenBank/DDBJ whole genome shotgun (WGS) entry which is preliminary data.</text>
</comment>
<evidence type="ECO:0000313" key="2">
    <source>
        <dbReference type="EMBL" id="CAE7206392.1"/>
    </source>
</evidence>
<feature type="compositionally biased region" description="Polar residues" evidence="1">
    <location>
        <begin position="17"/>
        <end position="27"/>
    </location>
</feature>
<feature type="region of interest" description="Disordered" evidence="1">
    <location>
        <begin position="1"/>
        <end position="145"/>
    </location>
</feature>